<accession>A0ABQ7DQH5</accession>
<comment type="caution">
    <text evidence="1">The sequence shown here is derived from an EMBL/GenBank/DDBJ whole genome shotgun (WGS) entry which is preliminary data.</text>
</comment>
<dbReference type="InterPro" id="IPR024768">
    <property type="entry name" value="Marf1"/>
</dbReference>
<evidence type="ECO:0000313" key="2">
    <source>
        <dbReference type="Proteomes" id="UP000266723"/>
    </source>
</evidence>
<protein>
    <submittedName>
        <fullName evidence="1">Uncharacterized protein</fullName>
    </submittedName>
</protein>
<dbReference type="PANTHER" id="PTHR14379">
    <property type="entry name" value="LIMKAIN B LKAP"/>
    <property type="match status" value="1"/>
</dbReference>
<dbReference type="PANTHER" id="PTHR14379:SF39">
    <property type="entry name" value="NYN DOMAIN-CONTAINING PROTEIN"/>
    <property type="match status" value="1"/>
</dbReference>
<keyword evidence="2" id="KW-1185">Reference proteome</keyword>
<name>A0ABQ7DQH5_BRACR</name>
<reference evidence="1 2" key="1">
    <citation type="journal article" date="2020" name="BMC Genomics">
        <title>Intraspecific diversification of the crop wild relative Brassica cretica Lam. using demographic model selection.</title>
        <authorList>
            <person name="Kioukis A."/>
            <person name="Michalopoulou V.A."/>
            <person name="Briers L."/>
            <person name="Pirintsos S."/>
            <person name="Studholme D.J."/>
            <person name="Pavlidis P."/>
            <person name="Sarris P.F."/>
        </authorList>
    </citation>
    <scope>NUCLEOTIDE SEQUENCE [LARGE SCALE GENOMIC DNA]</scope>
    <source>
        <strain evidence="2">cv. PFS-1207/04</strain>
    </source>
</reference>
<dbReference type="Proteomes" id="UP000266723">
    <property type="component" value="Unassembled WGS sequence"/>
</dbReference>
<proteinExistence type="predicted"/>
<sequence length="101" mass="11648">MLVIDQSAIVPNRRMKLAHTVNTDVFWNKEDCRIPEGLDPHNIYQNIKSALAKPGCRGEVSIWAYCEKNDFPWRSNCEIQGNGKGHSFCKLRKRSLTDRET</sequence>
<evidence type="ECO:0000313" key="1">
    <source>
        <dbReference type="EMBL" id="KAF3579296.1"/>
    </source>
</evidence>
<gene>
    <name evidence="1" type="ORF">DY000_02032511</name>
</gene>
<organism evidence="1 2">
    <name type="scientific">Brassica cretica</name>
    <name type="common">Mustard</name>
    <dbReference type="NCBI Taxonomy" id="69181"/>
    <lineage>
        <taxon>Eukaryota</taxon>
        <taxon>Viridiplantae</taxon>
        <taxon>Streptophyta</taxon>
        <taxon>Embryophyta</taxon>
        <taxon>Tracheophyta</taxon>
        <taxon>Spermatophyta</taxon>
        <taxon>Magnoliopsida</taxon>
        <taxon>eudicotyledons</taxon>
        <taxon>Gunneridae</taxon>
        <taxon>Pentapetalae</taxon>
        <taxon>rosids</taxon>
        <taxon>malvids</taxon>
        <taxon>Brassicales</taxon>
        <taxon>Brassicaceae</taxon>
        <taxon>Brassiceae</taxon>
        <taxon>Brassica</taxon>
    </lineage>
</organism>
<dbReference type="EMBL" id="QGKV02000649">
    <property type="protein sequence ID" value="KAF3579296.1"/>
    <property type="molecule type" value="Genomic_DNA"/>
</dbReference>